<dbReference type="InterPro" id="IPR003010">
    <property type="entry name" value="C-N_Hydrolase"/>
</dbReference>
<evidence type="ECO:0000313" key="4">
    <source>
        <dbReference type="EMBL" id="NNG37551.1"/>
    </source>
</evidence>
<dbReference type="Gene3D" id="3.60.110.10">
    <property type="entry name" value="Carbon-nitrogen hydrolase"/>
    <property type="match status" value="1"/>
</dbReference>
<dbReference type="GO" id="GO:0016746">
    <property type="term" value="F:acyltransferase activity"/>
    <property type="evidence" value="ECO:0007669"/>
    <property type="project" value="UniProtKB-KW"/>
</dbReference>
<gene>
    <name evidence="4" type="ORF">HKD39_17975</name>
</gene>
<dbReference type="EMBL" id="JABEND010000015">
    <property type="protein sequence ID" value="NNG37551.1"/>
    <property type="molecule type" value="Genomic_DNA"/>
</dbReference>
<dbReference type="GO" id="GO:0016811">
    <property type="term" value="F:hydrolase activity, acting on carbon-nitrogen (but not peptide) bonds, in linear amides"/>
    <property type="evidence" value="ECO:0007669"/>
    <property type="project" value="UniProtKB-ARBA"/>
</dbReference>
<sequence length="333" mass="35826">MLLRAATLQFESVPDDKVANLHCLSALARSAASSGAQLIVGPEMCSLGYWHLRRKPASELFELAEPAEGPTVTQVRRLAGELDAVVGVGFLERDGSRLYNSYAVCAPDGQVGIHRKLHAFEHPAISSGSSYTVLATTWGITIGVLICWDNNLIENPRATALLGASVLLAPHQTGGTASPSPHATKVIPRQQWERRHTDPAAVEAEFRGPNGREWLLRWLPSRAHDNGMFVIFSNGVGVDDDEIRTGNAMIIDPYGRILAETSAPENAVVIADLDLDLVPTAQGRRWMRGRRPELYGPLTTANGLERSAAEARFSSEPFQLSGPPGGPAVSAGD</sequence>
<reference evidence="4 5" key="1">
    <citation type="submission" date="2020-05" db="EMBL/GenBank/DDBJ databases">
        <title>Nakamurella sp. DB0629 isolated from air conditioner.</title>
        <authorList>
            <person name="Kim D.H."/>
            <person name="Kim D.-U."/>
        </authorList>
    </citation>
    <scope>NUCLEOTIDE SEQUENCE [LARGE SCALE GENOMIC DNA]</scope>
    <source>
        <strain evidence="4 5">DB0629</strain>
    </source>
</reference>
<dbReference type="Pfam" id="PF00795">
    <property type="entry name" value="CN_hydrolase"/>
    <property type="match status" value="1"/>
</dbReference>
<dbReference type="AlphaFoldDB" id="A0A849AEB2"/>
<accession>A0A849AEB2</accession>
<keyword evidence="5" id="KW-1185">Reference proteome</keyword>
<dbReference type="InterPro" id="IPR036526">
    <property type="entry name" value="C-N_Hydrolase_sf"/>
</dbReference>
<evidence type="ECO:0000313" key="5">
    <source>
        <dbReference type="Proteomes" id="UP000562984"/>
    </source>
</evidence>
<evidence type="ECO:0000256" key="1">
    <source>
        <dbReference type="ARBA" id="ARBA00022801"/>
    </source>
</evidence>
<keyword evidence="4" id="KW-0012">Acyltransferase</keyword>
<dbReference type="Proteomes" id="UP000562984">
    <property type="component" value="Unassembled WGS sequence"/>
</dbReference>
<dbReference type="PANTHER" id="PTHR43674">
    <property type="entry name" value="NITRILASE C965.09-RELATED"/>
    <property type="match status" value="1"/>
</dbReference>
<keyword evidence="1" id="KW-0378">Hydrolase</keyword>
<feature type="region of interest" description="Disordered" evidence="2">
    <location>
        <begin position="306"/>
        <end position="333"/>
    </location>
</feature>
<dbReference type="SUPFAM" id="SSF56317">
    <property type="entry name" value="Carbon-nitrogen hydrolase"/>
    <property type="match status" value="1"/>
</dbReference>
<name>A0A849AEB2_9ACTN</name>
<evidence type="ECO:0000256" key="2">
    <source>
        <dbReference type="SAM" id="MobiDB-lite"/>
    </source>
</evidence>
<evidence type="ECO:0000259" key="3">
    <source>
        <dbReference type="PROSITE" id="PS50263"/>
    </source>
</evidence>
<organism evidence="4 5">
    <name type="scientific">Nakamurella aerolata</name>
    <dbReference type="NCBI Taxonomy" id="1656892"/>
    <lineage>
        <taxon>Bacteria</taxon>
        <taxon>Bacillati</taxon>
        <taxon>Actinomycetota</taxon>
        <taxon>Actinomycetes</taxon>
        <taxon>Nakamurellales</taxon>
        <taxon>Nakamurellaceae</taxon>
        <taxon>Nakamurella</taxon>
    </lineage>
</organism>
<comment type="caution">
    <text evidence="4">The sequence shown here is derived from an EMBL/GenBank/DDBJ whole genome shotgun (WGS) entry which is preliminary data.</text>
</comment>
<dbReference type="RefSeq" id="WP_171201251.1">
    <property type="nucleotide sequence ID" value="NZ_JABEND010000015.1"/>
</dbReference>
<protein>
    <submittedName>
        <fullName evidence="4">Acyltransferase</fullName>
    </submittedName>
</protein>
<keyword evidence="4" id="KW-0808">Transferase</keyword>
<feature type="domain" description="CN hydrolase" evidence="3">
    <location>
        <begin position="3"/>
        <end position="275"/>
    </location>
</feature>
<dbReference type="PROSITE" id="PS50263">
    <property type="entry name" value="CN_HYDROLASE"/>
    <property type="match status" value="1"/>
</dbReference>
<proteinExistence type="predicted"/>
<dbReference type="InterPro" id="IPR050345">
    <property type="entry name" value="Aliph_Amidase/BUP"/>
</dbReference>
<dbReference type="PANTHER" id="PTHR43674:SF2">
    <property type="entry name" value="BETA-UREIDOPROPIONASE"/>
    <property type="match status" value="1"/>
</dbReference>